<dbReference type="EMBL" id="CP045483">
    <property type="protein sequence ID" value="QGR20319.1"/>
    <property type="molecule type" value="Genomic_DNA"/>
</dbReference>
<proteinExistence type="predicted"/>
<accession>A0A650CR59</accession>
<dbReference type="RefSeq" id="WP_156007770.1">
    <property type="nucleotide sequence ID" value="NZ_CP045483.1"/>
</dbReference>
<evidence type="ECO:0000313" key="1">
    <source>
        <dbReference type="EMBL" id="QGR20319.1"/>
    </source>
</evidence>
<dbReference type="GeneID" id="42799441"/>
<organism evidence="1 2">
    <name type="scientific">Stygiolobus azoricus</name>
    <dbReference type="NCBI Taxonomy" id="41675"/>
    <lineage>
        <taxon>Archaea</taxon>
        <taxon>Thermoproteota</taxon>
        <taxon>Thermoprotei</taxon>
        <taxon>Sulfolobales</taxon>
        <taxon>Sulfolobaceae</taxon>
        <taxon>Stygiolobus</taxon>
    </lineage>
</organism>
<dbReference type="KEGG" id="sazo:D1868_10175"/>
<dbReference type="AlphaFoldDB" id="A0A650CR59"/>
<name>A0A650CR59_9CREN</name>
<reference evidence="1 2" key="1">
    <citation type="submission" date="2019-10" db="EMBL/GenBank/DDBJ databases">
        <title>Genome Sequences from Six Type Strain Members of the Archaeal Family Sulfolobaceae: Acidianus ambivalens, Acidianus infernus, Metallosphaera prunae, Stygiolobus azoricus, Sulfolobus metallicus, and Sulfurisphaera ohwakuensis.</title>
        <authorList>
            <person name="Counts J.A."/>
            <person name="Kelly R.M."/>
        </authorList>
    </citation>
    <scope>NUCLEOTIDE SEQUENCE [LARGE SCALE GENOMIC DNA]</scope>
    <source>
        <strain evidence="1 2">FC6</strain>
    </source>
</reference>
<keyword evidence="2" id="KW-1185">Reference proteome</keyword>
<protein>
    <submittedName>
        <fullName evidence="1">Uncharacterized protein</fullName>
    </submittedName>
</protein>
<sequence>MGVRLIDSKSDISSESTNYKEIVIEPLIGENKVLISLTYRDKTIDENTIRWLVISSMELTKKLTA</sequence>
<gene>
    <name evidence="1" type="ORF">D1868_10175</name>
</gene>
<dbReference type="Proteomes" id="UP000423396">
    <property type="component" value="Chromosome"/>
</dbReference>
<evidence type="ECO:0000313" key="2">
    <source>
        <dbReference type="Proteomes" id="UP000423396"/>
    </source>
</evidence>